<keyword evidence="1" id="KW-0456">Lyase</keyword>
<evidence type="ECO:0000256" key="1">
    <source>
        <dbReference type="ARBA" id="ARBA00023239"/>
    </source>
</evidence>
<comment type="catalytic activity">
    <reaction evidence="5">
        <text>siroheme + 2 H(+) = 12,18-didecarboxysiroheme + 2 CO2</text>
        <dbReference type="Rhea" id="RHEA:19093"/>
        <dbReference type="ChEBI" id="CHEBI:15378"/>
        <dbReference type="ChEBI" id="CHEBI:16526"/>
        <dbReference type="ChEBI" id="CHEBI:60052"/>
        <dbReference type="ChEBI" id="CHEBI:140497"/>
        <dbReference type="EC" id="4.1.1.111"/>
    </reaction>
</comment>
<feature type="non-terminal residue" evidence="9">
    <location>
        <position position="1"/>
    </location>
</feature>
<gene>
    <name evidence="9" type="ORF">S01H1_33143</name>
</gene>
<dbReference type="PANTHER" id="PTHR43413">
    <property type="entry name" value="TRANSCRIPTIONAL REGULATOR, ASNC FAMILY"/>
    <property type="match status" value="1"/>
</dbReference>
<proteinExistence type="inferred from homology"/>
<accession>X0USR8</accession>
<evidence type="ECO:0000259" key="8">
    <source>
        <dbReference type="Pfam" id="PF22451"/>
    </source>
</evidence>
<comment type="pathway">
    <text evidence="2">Porphyrin-containing compound metabolism.</text>
</comment>
<dbReference type="AlphaFoldDB" id="X0USR8"/>
<dbReference type="InterPro" id="IPR040523">
    <property type="entry name" value="AsnC_trans_reg2"/>
</dbReference>
<dbReference type="Pfam" id="PF17805">
    <property type="entry name" value="AsnC_trans_reg2"/>
    <property type="match status" value="1"/>
</dbReference>
<evidence type="ECO:0000256" key="5">
    <source>
        <dbReference type="ARBA" id="ARBA00048470"/>
    </source>
</evidence>
<evidence type="ECO:0000256" key="6">
    <source>
        <dbReference type="SAM" id="MobiDB-lite"/>
    </source>
</evidence>
<evidence type="ECO:0000256" key="2">
    <source>
        <dbReference type="ARBA" id="ARBA00023444"/>
    </source>
</evidence>
<dbReference type="PANTHER" id="PTHR43413:SF1">
    <property type="entry name" value="SIROHEME DECARBOXYLASE NIRL SUBUNIT"/>
    <property type="match status" value="1"/>
</dbReference>
<dbReference type="InterPro" id="IPR050684">
    <property type="entry name" value="HTH-Siroheme_Decarb"/>
</dbReference>
<protein>
    <recommendedName>
        <fullName evidence="4">siroheme decarboxylase</fullName>
        <ecNumber evidence="4">4.1.1.111</ecNumber>
    </recommendedName>
</protein>
<comment type="caution">
    <text evidence="9">The sequence shown here is derived from an EMBL/GenBank/DDBJ whole genome shotgun (WGS) entry which is preliminary data.</text>
</comment>
<dbReference type="Gene3D" id="3.30.70.3460">
    <property type="match status" value="1"/>
</dbReference>
<feature type="compositionally biased region" description="Polar residues" evidence="6">
    <location>
        <begin position="1"/>
        <end position="14"/>
    </location>
</feature>
<reference evidence="9" key="1">
    <citation type="journal article" date="2014" name="Front. Microbiol.">
        <title>High frequency of phylogenetically diverse reductive dehalogenase-homologous genes in deep subseafloor sedimentary metagenomes.</title>
        <authorList>
            <person name="Kawai M."/>
            <person name="Futagami T."/>
            <person name="Toyoda A."/>
            <person name="Takaki Y."/>
            <person name="Nishi S."/>
            <person name="Hori S."/>
            <person name="Arai W."/>
            <person name="Tsubouchi T."/>
            <person name="Morono Y."/>
            <person name="Uchiyama I."/>
            <person name="Ito T."/>
            <person name="Fujiyama A."/>
            <person name="Inagaki F."/>
            <person name="Takami H."/>
        </authorList>
    </citation>
    <scope>NUCLEOTIDE SEQUENCE</scope>
    <source>
        <strain evidence="9">Expedition CK06-06</strain>
    </source>
</reference>
<evidence type="ECO:0000259" key="7">
    <source>
        <dbReference type="Pfam" id="PF17805"/>
    </source>
</evidence>
<evidence type="ECO:0000256" key="3">
    <source>
        <dbReference type="ARBA" id="ARBA00023457"/>
    </source>
</evidence>
<dbReference type="InterPro" id="IPR053953">
    <property type="entry name" value="NirdL-like_HTH"/>
</dbReference>
<sequence length="180" mass="20214">AESGPQVNFSNNSPKKPKGALQALSTLSSSEKAAISEIQQDIPLLSRPFDAMAEHVGMEVSEFLKCCRRLKGRGVMRRFGASIRHQNVGFAANAMVCWRVPPSRVEEAGEMMSAFREVSHCYERKANQSWPYNVFTMIHGRTKEGLQRTIKGIAARSGIQEYEALFTIKEFKKERVKFSA</sequence>
<dbReference type="GO" id="GO:0016829">
    <property type="term" value="F:lyase activity"/>
    <property type="evidence" value="ECO:0007669"/>
    <property type="project" value="UniProtKB-KW"/>
</dbReference>
<feature type="region of interest" description="Disordered" evidence="6">
    <location>
        <begin position="1"/>
        <end position="23"/>
    </location>
</feature>
<feature type="domain" description="Siroheme decarboxylase NirL-like HTH" evidence="8">
    <location>
        <begin position="31"/>
        <end position="77"/>
    </location>
</feature>
<dbReference type="Pfam" id="PF22451">
    <property type="entry name" value="NirdL-like_HTH"/>
    <property type="match status" value="1"/>
</dbReference>
<dbReference type="EC" id="4.1.1.111" evidence="4"/>
<evidence type="ECO:0000256" key="4">
    <source>
        <dbReference type="ARBA" id="ARBA00023471"/>
    </source>
</evidence>
<feature type="domain" description="Siroheme decarboxylase AsnC-like ligand binding" evidence="7">
    <location>
        <begin position="88"/>
        <end position="172"/>
    </location>
</feature>
<organism evidence="9">
    <name type="scientific">marine sediment metagenome</name>
    <dbReference type="NCBI Taxonomy" id="412755"/>
    <lineage>
        <taxon>unclassified sequences</taxon>
        <taxon>metagenomes</taxon>
        <taxon>ecological metagenomes</taxon>
    </lineage>
</organism>
<comment type="similarity">
    <text evidence="3">Belongs to the Ahb/Nir family.</text>
</comment>
<dbReference type="EMBL" id="BARS01020564">
    <property type="protein sequence ID" value="GAG08765.1"/>
    <property type="molecule type" value="Genomic_DNA"/>
</dbReference>
<name>X0USR8_9ZZZZ</name>
<evidence type="ECO:0000313" key="9">
    <source>
        <dbReference type="EMBL" id="GAG08765.1"/>
    </source>
</evidence>